<gene>
    <name evidence="4" type="ORF">SAMN05878503_101281</name>
</gene>
<name>A0A285CJ68_9RHOB</name>
<dbReference type="EMBL" id="OAOQ01000001">
    <property type="protein sequence ID" value="SNX67644.1"/>
    <property type="molecule type" value="Genomic_DNA"/>
</dbReference>
<keyword evidence="1" id="KW-0201">Cytochrome c-type biogenesis</keyword>
<accession>A0A285CJ68</accession>
<dbReference type="InterPro" id="IPR011990">
    <property type="entry name" value="TPR-like_helical_dom_sf"/>
</dbReference>
<keyword evidence="3" id="KW-1133">Transmembrane helix</keyword>
<dbReference type="Proteomes" id="UP000219467">
    <property type="component" value="Unassembled WGS sequence"/>
</dbReference>
<keyword evidence="3" id="KW-0472">Membrane</keyword>
<dbReference type="InterPro" id="IPR017560">
    <property type="entry name" value="Cyt_c_biogenesis_CcmI"/>
</dbReference>
<dbReference type="AlphaFoldDB" id="A0A285CJ68"/>
<dbReference type="GO" id="GO:0017004">
    <property type="term" value="P:cytochrome complex assembly"/>
    <property type="evidence" value="ECO:0007669"/>
    <property type="project" value="UniProtKB-KW"/>
</dbReference>
<organism evidence="4 5">
    <name type="scientific">Cereibacter ovatus</name>
    <dbReference type="NCBI Taxonomy" id="439529"/>
    <lineage>
        <taxon>Bacteria</taxon>
        <taxon>Pseudomonadati</taxon>
        <taxon>Pseudomonadota</taxon>
        <taxon>Alphaproteobacteria</taxon>
        <taxon>Rhodobacterales</taxon>
        <taxon>Paracoccaceae</taxon>
        <taxon>Cereibacter</taxon>
    </lineage>
</organism>
<reference evidence="5" key="1">
    <citation type="submission" date="2017-08" db="EMBL/GenBank/DDBJ databases">
        <authorList>
            <person name="Varghese N."/>
            <person name="Submissions S."/>
        </authorList>
    </citation>
    <scope>NUCLEOTIDE SEQUENCE [LARGE SCALE GENOMIC DNA]</scope>
    <source>
        <strain evidence="5">JA234</strain>
    </source>
</reference>
<evidence type="ECO:0000256" key="1">
    <source>
        <dbReference type="ARBA" id="ARBA00022748"/>
    </source>
</evidence>
<dbReference type="SUPFAM" id="SSF48452">
    <property type="entry name" value="TPR-like"/>
    <property type="match status" value="1"/>
</dbReference>
<evidence type="ECO:0000313" key="5">
    <source>
        <dbReference type="Proteomes" id="UP000219467"/>
    </source>
</evidence>
<keyword evidence="3" id="KW-0812">Transmembrane</keyword>
<dbReference type="NCBIfam" id="TIGR03142">
    <property type="entry name" value="cytochro_ccmI"/>
    <property type="match status" value="1"/>
</dbReference>
<feature type="region of interest" description="Disordered" evidence="2">
    <location>
        <begin position="148"/>
        <end position="168"/>
    </location>
</feature>
<evidence type="ECO:0000313" key="4">
    <source>
        <dbReference type="EMBL" id="SNX67644.1"/>
    </source>
</evidence>
<dbReference type="Gene3D" id="1.25.40.10">
    <property type="entry name" value="Tetratricopeptide repeat domain"/>
    <property type="match status" value="1"/>
</dbReference>
<evidence type="ECO:0000256" key="3">
    <source>
        <dbReference type="SAM" id="Phobius"/>
    </source>
</evidence>
<feature type="compositionally biased region" description="Low complexity" evidence="2">
    <location>
        <begin position="150"/>
        <end position="168"/>
    </location>
</feature>
<evidence type="ECO:0000256" key="2">
    <source>
        <dbReference type="SAM" id="MobiDB-lite"/>
    </source>
</evidence>
<dbReference type="OrthoDB" id="9815847at2"/>
<feature type="transmembrane region" description="Helical" evidence="3">
    <location>
        <begin position="14"/>
        <end position="35"/>
    </location>
</feature>
<protein>
    <submittedName>
        <fullName evidence="4">Cytochrome c-type biogenesis protein CcmH</fullName>
    </submittedName>
</protein>
<sequence>MGAVSTGALMEMTLFWILAGAIAAGVAALLVLSLLRGGRSDEPAAAFDMRVYRDQLQEIERDLARGTIAPDEADRLKTEVSRRLLDADRALKAGNGAGASPRALTLAAAGGMVLVLGGAVAAYLDLGAPGYGDRPMAARLAEAETAYRNRPSQAEAEAEAARTARSPTPAADPEFLILMDKLRSAVAANPEDIRGQELLARNEAALGNFAAAAAAQSQVIALKTPADTAEDHAALAELKIIAAAGIVTPESESALTEALRRDPQNGTARYYSGLLLAQTGRPDMAFKLWRGLLEGSQPGDPWMPPLRAQIEELAWLAGVKYDLPPETAATPTGPTTADMQAAADMSPEERKAMIESMVEGLNTRLATEGGTAAEWARLIGALGILGQTDRARAIHAEALTRFQGREADLAEIRAAAERAGLTQ</sequence>
<feature type="transmembrane region" description="Helical" evidence="3">
    <location>
        <begin position="103"/>
        <end position="124"/>
    </location>
</feature>
<keyword evidence="5" id="KW-1185">Reference proteome</keyword>
<proteinExistence type="predicted"/>